<dbReference type="GeneTree" id="ENSGT00940000165013"/>
<feature type="chain" id="PRO_5043490482" description="Beta-2-microglobulin" evidence="8">
    <location>
        <begin position="20"/>
        <end position="127"/>
    </location>
</feature>
<evidence type="ECO:0000256" key="6">
    <source>
        <dbReference type="ARBA" id="ARBA00022859"/>
    </source>
</evidence>
<gene>
    <name evidence="10" type="primary">B2M</name>
</gene>
<organism evidence="10 11">
    <name type="scientific">Anabas testudineus</name>
    <name type="common">Climbing perch</name>
    <name type="synonym">Anthias testudineus</name>
    <dbReference type="NCBI Taxonomy" id="64144"/>
    <lineage>
        <taxon>Eukaryota</taxon>
        <taxon>Metazoa</taxon>
        <taxon>Chordata</taxon>
        <taxon>Craniata</taxon>
        <taxon>Vertebrata</taxon>
        <taxon>Euteleostomi</taxon>
        <taxon>Actinopterygii</taxon>
        <taxon>Neopterygii</taxon>
        <taxon>Teleostei</taxon>
        <taxon>Neoteleostei</taxon>
        <taxon>Acanthomorphata</taxon>
        <taxon>Anabantaria</taxon>
        <taxon>Anabantiformes</taxon>
        <taxon>Anabantoidei</taxon>
        <taxon>Anabantidae</taxon>
        <taxon>Anabas</taxon>
    </lineage>
</organism>
<dbReference type="InterPro" id="IPR003597">
    <property type="entry name" value="Ig_C1-set"/>
</dbReference>
<dbReference type="PANTHER" id="PTHR19944:SF62">
    <property type="entry name" value="BETA-2-MICROGLOBULIN"/>
    <property type="match status" value="1"/>
</dbReference>
<dbReference type="PROSITE" id="PS00290">
    <property type="entry name" value="IG_MHC"/>
    <property type="match status" value="1"/>
</dbReference>
<dbReference type="Proteomes" id="UP000265040">
    <property type="component" value="Chromosome 23"/>
</dbReference>
<keyword evidence="8" id="KW-0732">Signal</keyword>
<keyword evidence="7" id="KW-0393">Immunoglobulin domain</keyword>
<sequence>MKLLLCLAALTAVYCTVDSVRTPPKVQLYSRDPGEYNKENTLICHTSGFHPPDITIRILKDGKELPDAKQTDLSFAQDWRFRVTKYVPFKPQKGETFTCEVTHGSTKNVYSWGKFEICPNRNDNIRK</sequence>
<protein>
    <recommendedName>
        <fullName evidence="3">Beta-2-microglobulin</fullName>
    </recommendedName>
</protein>
<comment type="subcellular location">
    <subcellularLocation>
        <location evidence="1">Secreted</location>
    </subcellularLocation>
</comment>
<reference evidence="10" key="3">
    <citation type="submission" date="2025-09" db="UniProtKB">
        <authorList>
            <consortium name="Ensembl"/>
        </authorList>
    </citation>
    <scope>IDENTIFICATION</scope>
</reference>
<evidence type="ECO:0000313" key="11">
    <source>
        <dbReference type="Proteomes" id="UP000265040"/>
    </source>
</evidence>
<dbReference type="InterPro" id="IPR050160">
    <property type="entry name" value="MHC/Immunoglobulin"/>
</dbReference>
<dbReference type="GO" id="GO:0002474">
    <property type="term" value="P:antigen processing and presentation of peptide antigen via MHC class I"/>
    <property type="evidence" value="ECO:0007669"/>
    <property type="project" value="UniProtKB-KW"/>
</dbReference>
<dbReference type="InterPro" id="IPR007110">
    <property type="entry name" value="Ig-like_dom"/>
</dbReference>
<dbReference type="InterPro" id="IPR036179">
    <property type="entry name" value="Ig-like_dom_sf"/>
</dbReference>
<feature type="signal peptide" evidence="8">
    <location>
        <begin position="1"/>
        <end position="19"/>
    </location>
</feature>
<dbReference type="GO" id="GO:0005576">
    <property type="term" value="C:extracellular region"/>
    <property type="evidence" value="ECO:0007669"/>
    <property type="project" value="UniProtKB-SubCell"/>
</dbReference>
<dbReference type="PANTHER" id="PTHR19944">
    <property type="entry name" value="MHC CLASS II-RELATED"/>
    <property type="match status" value="1"/>
</dbReference>
<accession>A0AAQ6I894</accession>
<keyword evidence="11" id="KW-1185">Reference proteome</keyword>
<dbReference type="SMART" id="SM00407">
    <property type="entry name" value="IGc1"/>
    <property type="match status" value="1"/>
</dbReference>
<evidence type="ECO:0000256" key="5">
    <source>
        <dbReference type="ARBA" id="ARBA00022525"/>
    </source>
</evidence>
<dbReference type="GO" id="GO:0042612">
    <property type="term" value="C:MHC class I protein complex"/>
    <property type="evidence" value="ECO:0007669"/>
    <property type="project" value="UniProtKB-KW"/>
</dbReference>
<reference evidence="10" key="2">
    <citation type="submission" date="2025-08" db="UniProtKB">
        <authorList>
            <consortium name="Ensembl"/>
        </authorList>
    </citation>
    <scope>IDENTIFICATION</scope>
</reference>
<proteinExistence type="inferred from homology"/>
<reference evidence="10 11" key="1">
    <citation type="submission" date="2021-04" db="EMBL/GenBank/DDBJ databases">
        <authorList>
            <consortium name="Wellcome Sanger Institute Data Sharing"/>
        </authorList>
    </citation>
    <scope>NUCLEOTIDE SEQUENCE [LARGE SCALE GENOMIC DNA]</scope>
</reference>
<dbReference type="Ensembl" id="ENSATET00000078869.1">
    <property type="protein sequence ID" value="ENSATEP00000072050.1"/>
    <property type="gene ID" value="ENSATEG00000000075.3"/>
</dbReference>
<name>A0AAQ6I894_ANATE</name>
<dbReference type="InterPro" id="IPR013783">
    <property type="entry name" value="Ig-like_fold"/>
</dbReference>
<dbReference type="PROSITE" id="PS50835">
    <property type="entry name" value="IG_LIKE"/>
    <property type="match status" value="1"/>
</dbReference>
<dbReference type="AlphaFoldDB" id="A0AAQ6I894"/>
<keyword evidence="4" id="KW-0490">MHC I</keyword>
<dbReference type="Gene3D" id="2.60.40.10">
    <property type="entry name" value="Immunoglobulins"/>
    <property type="match status" value="1"/>
</dbReference>
<evidence type="ECO:0000256" key="8">
    <source>
        <dbReference type="SAM" id="SignalP"/>
    </source>
</evidence>
<feature type="domain" description="Ig-like" evidence="9">
    <location>
        <begin position="24"/>
        <end position="110"/>
    </location>
</feature>
<evidence type="ECO:0000259" key="9">
    <source>
        <dbReference type="PROSITE" id="PS50835"/>
    </source>
</evidence>
<dbReference type="InterPro" id="IPR003006">
    <property type="entry name" value="Ig/MHC_CS"/>
</dbReference>
<comment type="similarity">
    <text evidence="2">Belongs to the beta-2-microglobulin family.</text>
</comment>
<evidence type="ECO:0000256" key="2">
    <source>
        <dbReference type="ARBA" id="ARBA00009564"/>
    </source>
</evidence>
<dbReference type="SUPFAM" id="SSF48726">
    <property type="entry name" value="Immunoglobulin"/>
    <property type="match status" value="1"/>
</dbReference>
<evidence type="ECO:0000256" key="4">
    <source>
        <dbReference type="ARBA" id="ARBA00022451"/>
    </source>
</evidence>
<evidence type="ECO:0000313" key="10">
    <source>
        <dbReference type="Ensembl" id="ENSATEP00000072050.1"/>
    </source>
</evidence>
<keyword evidence="5" id="KW-0964">Secreted</keyword>
<dbReference type="Pfam" id="PF07654">
    <property type="entry name" value="C1-set"/>
    <property type="match status" value="1"/>
</dbReference>
<evidence type="ECO:0000256" key="1">
    <source>
        <dbReference type="ARBA" id="ARBA00004613"/>
    </source>
</evidence>
<evidence type="ECO:0000256" key="7">
    <source>
        <dbReference type="ARBA" id="ARBA00023319"/>
    </source>
</evidence>
<evidence type="ECO:0000256" key="3">
    <source>
        <dbReference type="ARBA" id="ARBA00018767"/>
    </source>
</evidence>
<keyword evidence="6" id="KW-0391">Immunity</keyword>